<dbReference type="PANTHER" id="PTHR44099">
    <property type="entry name" value="RABCONNECTIN-3B, ISOFORM A"/>
    <property type="match status" value="1"/>
</dbReference>
<keyword evidence="3" id="KW-1185">Reference proteome</keyword>
<dbReference type="SMART" id="SM00320">
    <property type="entry name" value="WD40"/>
    <property type="match status" value="4"/>
</dbReference>
<reference evidence="2 3" key="1">
    <citation type="submission" date="2019-02" db="EMBL/GenBank/DDBJ databases">
        <title>Genome sequencing of the rare red list fungi Dentipellis fragilis.</title>
        <authorList>
            <person name="Buettner E."/>
            <person name="Kellner H."/>
        </authorList>
    </citation>
    <scope>NUCLEOTIDE SEQUENCE [LARGE SCALE GENOMIC DNA]</scope>
    <source>
        <strain evidence="2 3">DSM 105465</strain>
    </source>
</reference>
<dbReference type="InterPro" id="IPR015943">
    <property type="entry name" value="WD40/YVTN_repeat-like_dom_sf"/>
</dbReference>
<sequence length="1307" mass="143019">MDITPPSSPPPRRGNHSVSRSSTPSSLTSNHPPFHISSRARVVSGITTEQAQAPKNYVDFDDEPEKLKDMLKSGVRETSVTDRLMPSFDKGFSFEKSGTTSTSSPTATRTVTRRESRSLLSATQSPTLTSKSFSVPPSPALLPSSVPDMHALSLGQHVLPPRFGDGYAVTGIKSLHGGHQLLCLQRKGEVFVLSTDDGACHLSMNIGKSDLLPPTGMLDHEHPDDAWLWTRLEIVEMEETIYAMACAEPDENLVSQINVDSFSEIHEQRHARVVLLSLKKGAGCEDEEILMEKIGDWCVNGSVEGIAVFFDADGSLKFIHMNQERHVLIQSIHLTAPMGHNPHDEVLSHELLPANLAALPFNPFKTKQAFKAKAAASGTGRISGRVEVSDETDLGELSTQSGFKGLRVVVSGDCIRAMMWSDTEFMAFDVNSTRTTQLFAFPSDGVRIIKWFDKDVFSAVYPDRVDSFRITLLDANGDELPSSTALGILQSPQLVESILIREPQASFIISPAQVLSTGISLKGRRKLILCKGADPSRKGSVTTGITLWKALHSDRGALAAAKNVTCSLPLELNLIILGYSDGTLGRSSFRQLAHQDAPVDVSDVPLNGFITSLHRVYSYRTSQPLLVGGSDDGSVAIWSSESLKLLARWTVFVAPLVEVVQPRQERGAPFSGCILCVSADGTIAVVALDDQQLLYLVPGSRAPLVRLCTKDDNLLLAYADERARLWDVRTQVFWRSMSIEKAEEMLNTGSWFDVHFEGGRNTPPHGEVGPLAPTAFCADAAVTVLVDLEAYLTRAVSIAKSHTDAEKTHGADSPEGIAATLRSILGALITPGLNLDIDYLCREKLGIEHMSAWTGLYSNRSASIINCDSSRAAWSVSYEVSALRALALVSCLRALSHLENVTEETGTAIAFYSTALALAVGNSYRPPSLSFLARWWFESSVEIRAAARTLFDAGVANMTTEETMSLVEQWQHHLPCLQPDAERKSSTVAMALFLCGHIAADRFNLLSTSSLNDISKSIVLYLHDEDAPYKLLAIDLCSRGFNIWQQYVDAMEMLRSLISLATASTKDHITAHNVGPQARLAVMHIVTANTPLFMTTLSLDILHPRNMEHRKSIMQIMAFLIRKKPLVIYPNLPRLIEAVVKSLDPNSTSDRDAVLDTATEILGHVVKTFPTVDFHMNSQRLAVGTSEGAVIMYDLKTATRLYVLECHKKRPTACSFSPDGRRLVTVSLEEGLVLVWKVGSSFTSFFNPGAPPRQGHSGSEPYKSLTFPIGDEAHMSIEETLQAVRFEWVADRSVRLKVGGLTMTFST</sequence>
<name>A0A4Y9YWF8_9AGAM</name>
<dbReference type="PANTHER" id="PTHR44099:SF4">
    <property type="entry name" value="RABCONNECTIN-3B, ISOFORM A"/>
    <property type="match status" value="1"/>
</dbReference>
<proteinExistence type="predicted"/>
<feature type="compositionally biased region" description="Pro residues" evidence="1">
    <location>
        <begin position="1"/>
        <end position="12"/>
    </location>
</feature>
<protein>
    <submittedName>
        <fullName evidence="2">Uncharacterized protein</fullName>
    </submittedName>
</protein>
<feature type="compositionally biased region" description="Low complexity" evidence="1">
    <location>
        <begin position="17"/>
        <end position="29"/>
    </location>
</feature>
<evidence type="ECO:0000313" key="2">
    <source>
        <dbReference type="EMBL" id="TFY66090.1"/>
    </source>
</evidence>
<dbReference type="SUPFAM" id="SSF50978">
    <property type="entry name" value="WD40 repeat-like"/>
    <property type="match status" value="1"/>
</dbReference>
<dbReference type="InterPro" id="IPR016024">
    <property type="entry name" value="ARM-type_fold"/>
</dbReference>
<accession>A0A4Y9YWF8</accession>
<dbReference type="Gene3D" id="2.130.10.10">
    <property type="entry name" value="YVTN repeat-like/Quinoprotein amine dehydrogenase"/>
    <property type="match status" value="2"/>
</dbReference>
<dbReference type="SUPFAM" id="SSF50998">
    <property type="entry name" value="Quinoprotein alcohol dehydrogenase-like"/>
    <property type="match status" value="1"/>
</dbReference>
<feature type="region of interest" description="Disordered" evidence="1">
    <location>
        <begin position="87"/>
        <end position="136"/>
    </location>
</feature>
<dbReference type="GO" id="GO:0005737">
    <property type="term" value="C:cytoplasm"/>
    <property type="evidence" value="ECO:0007669"/>
    <property type="project" value="TreeGrafter"/>
</dbReference>
<dbReference type="Proteomes" id="UP000298327">
    <property type="component" value="Unassembled WGS sequence"/>
</dbReference>
<feature type="compositionally biased region" description="Low complexity" evidence="1">
    <location>
        <begin position="99"/>
        <end position="110"/>
    </location>
</feature>
<feature type="region of interest" description="Disordered" evidence="1">
    <location>
        <begin position="1"/>
        <end position="50"/>
    </location>
</feature>
<dbReference type="SUPFAM" id="SSF48371">
    <property type="entry name" value="ARM repeat"/>
    <property type="match status" value="1"/>
</dbReference>
<dbReference type="InterPro" id="IPR001680">
    <property type="entry name" value="WD40_rpt"/>
</dbReference>
<dbReference type="OrthoDB" id="338622at2759"/>
<evidence type="ECO:0000313" key="3">
    <source>
        <dbReference type="Proteomes" id="UP000298327"/>
    </source>
</evidence>
<dbReference type="STRING" id="205917.A0A4Y9YWF8"/>
<evidence type="ECO:0000256" key="1">
    <source>
        <dbReference type="SAM" id="MobiDB-lite"/>
    </source>
</evidence>
<dbReference type="InterPro" id="IPR049916">
    <property type="entry name" value="WDR72-like"/>
</dbReference>
<gene>
    <name evidence="2" type="ORF">EVG20_g5003</name>
</gene>
<dbReference type="InterPro" id="IPR011047">
    <property type="entry name" value="Quinoprotein_ADH-like_sf"/>
</dbReference>
<dbReference type="InterPro" id="IPR036322">
    <property type="entry name" value="WD40_repeat_dom_sf"/>
</dbReference>
<feature type="compositionally biased region" description="Polar residues" evidence="1">
    <location>
        <begin position="118"/>
        <end position="131"/>
    </location>
</feature>
<comment type="caution">
    <text evidence="2">The sequence shown here is derived from an EMBL/GenBank/DDBJ whole genome shotgun (WGS) entry which is preliminary data.</text>
</comment>
<dbReference type="EMBL" id="SEOQ01000279">
    <property type="protein sequence ID" value="TFY66090.1"/>
    <property type="molecule type" value="Genomic_DNA"/>
</dbReference>
<dbReference type="Pfam" id="PF00400">
    <property type="entry name" value="WD40"/>
    <property type="match status" value="1"/>
</dbReference>
<organism evidence="2 3">
    <name type="scientific">Dentipellis fragilis</name>
    <dbReference type="NCBI Taxonomy" id="205917"/>
    <lineage>
        <taxon>Eukaryota</taxon>
        <taxon>Fungi</taxon>
        <taxon>Dikarya</taxon>
        <taxon>Basidiomycota</taxon>
        <taxon>Agaricomycotina</taxon>
        <taxon>Agaricomycetes</taxon>
        <taxon>Russulales</taxon>
        <taxon>Hericiaceae</taxon>
        <taxon>Dentipellis</taxon>
    </lineage>
</organism>